<sequence length="269" mass="29886">MGRPRKYPRTDYCGDLNGSLSVELNSHTSPYFQQGWNHSTLYMRSLQPHEYEQGPLGSFESGIAPSSWRSTDGHEETRSGPFHLDPSANMLRYRPLMPTLGGLPISPDHRRVSSTQNHPGGDVALLNQMLPAPSPAASLGNSMNFHPPSTGSEEARFQYSACSSRRISLDQTQMDPYSIGLAGGKLSNDHRHSRSQSPHSVIPTEPGPYLLVNTHETISTCDAAHIFQHFKGTTLHVTTQAHLEFILREYPNSYAPGYVKLIRTNHLKL</sequence>
<evidence type="ECO:0000313" key="3">
    <source>
        <dbReference type="EnsemblFungi" id="PTTG_25348-t43_1-p1"/>
    </source>
</evidence>
<reference evidence="2" key="2">
    <citation type="submission" date="2016-05" db="EMBL/GenBank/DDBJ databases">
        <title>Comparative analysis highlights variable genome content of wheat rusts and divergence of the mating loci.</title>
        <authorList>
            <person name="Cuomo C.A."/>
            <person name="Bakkeren G."/>
            <person name="Szabo L."/>
            <person name="Khalil H."/>
            <person name="Joly D."/>
            <person name="Goldberg J."/>
            <person name="Young S."/>
            <person name="Zeng Q."/>
            <person name="Fellers J."/>
        </authorList>
    </citation>
    <scope>NUCLEOTIDE SEQUENCE [LARGE SCALE GENOMIC DNA]</scope>
    <source>
        <strain evidence="2">1-1 BBBD Race 1</strain>
    </source>
</reference>
<name>A0A180H2U5_PUCT1</name>
<reference evidence="3 4" key="3">
    <citation type="journal article" date="2017" name="G3 (Bethesda)">
        <title>Comparative analysis highlights variable genome content of wheat rusts and divergence of the mating loci.</title>
        <authorList>
            <person name="Cuomo C.A."/>
            <person name="Bakkeren G."/>
            <person name="Khalil H.B."/>
            <person name="Panwar V."/>
            <person name="Joly D."/>
            <person name="Linning R."/>
            <person name="Sakthikumar S."/>
            <person name="Song X."/>
            <person name="Adiconis X."/>
            <person name="Fan L."/>
            <person name="Goldberg J.M."/>
            <person name="Levin J.Z."/>
            <person name="Young S."/>
            <person name="Zeng Q."/>
            <person name="Anikster Y."/>
            <person name="Bruce M."/>
            <person name="Wang M."/>
            <person name="Yin C."/>
            <person name="McCallum B."/>
            <person name="Szabo L.J."/>
            <person name="Hulbert S."/>
            <person name="Chen X."/>
            <person name="Fellers J.P."/>
        </authorList>
    </citation>
    <scope>NUCLEOTIDE SEQUENCE</scope>
    <source>
        <strain evidence="4">Isolate 1-1 / race 1 (BBBD)</strain>
        <strain evidence="3">isolate 1-1 / race 1 (BBBD)</strain>
    </source>
</reference>
<proteinExistence type="predicted"/>
<accession>A0A180H2U5</accession>
<dbReference type="AlphaFoldDB" id="A0A180H2U5"/>
<evidence type="ECO:0000313" key="4">
    <source>
        <dbReference type="Proteomes" id="UP000005240"/>
    </source>
</evidence>
<reference evidence="2" key="1">
    <citation type="submission" date="2009-11" db="EMBL/GenBank/DDBJ databases">
        <authorList>
            <consortium name="The Broad Institute Genome Sequencing Platform"/>
            <person name="Ward D."/>
            <person name="Feldgarden M."/>
            <person name="Earl A."/>
            <person name="Young S.K."/>
            <person name="Zeng Q."/>
            <person name="Koehrsen M."/>
            <person name="Alvarado L."/>
            <person name="Berlin A."/>
            <person name="Bochicchio J."/>
            <person name="Borenstein D."/>
            <person name="Chapman S.B."/>
            <person name="Chen Z."/>
            <person name="Engels R."/>
            <person name="Freedman E."/>
            <person name="Gellesch M."/>
            <person name="Goldberg J."/>
            <person name="Griggs A."/>
            <person name="Gujja S."/>
            <person name="Heilman E."/>
            <person name="Heiman D."/>
            <person name="Hepburn T."/>
            <person name="Howarth C."/>
            <person name="Jen D."/>
            <person name="Larson L."/>
            <person name="Lewis B."/>
            <person name="Mehta T."/>
            <person name="Park D."/>
            <person name="Pearson M."/>
            <person name="Roberts A."/>
            <person name="Saif S."/>
            <person name="Shea T."/>
            <person name="Shenoy N."/>
            <person name="Sisk P."/>
            <person name="Stolte C."/>
            <person name="Sykes S."/>
            <person name="Thomson T."/>
            <person name="Walk T."/>
            <person name="White J."/>
            <person name="Yandava C."/>
            <person name="Izard J."/>
            <person name="Baranova O.V."/>
            <person name="Blanton J.M."/>
            <person name="Tanner A.C."/>
            <person name="Dewhirst F.E."/>
            <person name="Haas B."/>
            <person name="Nusbaum C."/>
            <person name="Birren B."/>
        </authorList>
    </citation>
    <scope>NUCLEOTIDE SEQUENCE [LARGE SCALE GENOMIC DNA]</scope>
    <source>
        <strain evidence="2">1-1 BBBD Race 1</strain>
    </source>
</reference>
<dbReference type="Proteomes" id="UP000005240">
    <property type="component" value="Unassembled WGS sequence"/>
</dbReference>
<reference evidence="3" key="4">
    <citation type="submission" date="2025-05" db="UniProtKB">
        <authorList>
            <consortium name="EnsemblFungi"/>
        </authorList>
    </citation>
    <scope>IDENTIFICATION</scope>
    <source>
        <strain evidence="3">isolate 1-1 / race 1 (BBBD)</strain>
    </source>
</reference>
<feature type="region of interest" description="Disordered" evidence="1">
    <location>
        <begin position="187"/>
        <end position="206"/>
    </location>
</feature>
<evidence type="ECO:0000313" key="2">
    <source>
        <dbReference type="EMBL" id="OAV99320.1"/>
    </source>
</evidence>
<keyword evidence="4" id="KW-1185">Reference proteome</keyword>
<feature type="region of interest" description="Disordered" evidence="1">
    <location>
        <begin position="60"/>
        <end position="86"/>
    </location>
</feature>
<organism evidence="2">
    <name type="scientific">Puccinia triticina (isolate 1-1 / race 1 (BBBD))</name>
    <name type="common">Brown leaf rust fungus</name>
    <dbReference type="NCBI Taxonomy" id="630390"/>
    <lineage>
        <taxon>Eukaryota</taxon>
        <taxon>Fungi</taxon>
        <taxon>Dikarya</taxon>
        <taxon>Basidiomycota</taxon>
        <taxon>Pucciniomycotina</taxon>
        <taxon>Pucciniomycetes</taxon>
        <taxon>Pucciniales</taxon>
        <taxon>Pucciniaceae</taxon>
        <taxon>Puccinia</taxon>
    </lineage>
</organism>
<dbReference type="STRING" id="630390.A0A180H2U5"/>
<gene>
    <name evidence="2" type="ORF">PTTG_25348</name>
</gene>
<evidence type="ECO:0000256" key="1">
    <source>
        <dbReference type="SAM" id="MobiDB-lite"/>
    </source>
</evidence>
<dbReference type="VEuPathDB" id="FungiDB:PTTG_25348"/>
<protein>
    <submittedName>
        <fullName evidence="2 3">Uncharacterized protein</fullName>
    </submittedName>
</protein>
<dbReference type="EMBL" id="ADAS02000003">
    <property type="protein sequence ID" value="OAV99320.1"/>
    <property type="molecule type" value="Genomic_DNA"/>
</dbReference>
<dbReference type="EnsemblFungi" id="PTTG_25348-t43_1">
    <property type="protein sequence ID" value="PTTG_25348-t43_1-p1"/>
    <property type="gene ID" value="PTTG_25348"/>
</dbReference>